<comment type="caution">
    <text evidence="3">The sequence shown here is derived from an EMBL/GenBank/DDBJ whole genome shotgun (WGS) entry which is preliminary data.</text>
</comment>
<sequence>MRAYCGSTAPHDGFATGTFVLLNAVSTTMEDRNFAAIEEAAREWREPVERIDPGDIPGLNPLDSARATRALHLPDERYIDARAWLATLDLALAALPGVHLARPRNLRLSPADGGRFRIDLGDHHVIARQLVVAAGVWTEDLVRQVAPDAALVPVLAGEGSAVQVHTEAAGPAPTAVLRTPNRAYACGLHAVPQADGTLYLGATSNPAVHPTSSPSLDSLRNLLECGITQLNLSLTSARVAQLHHGNRPIGIDGYPLLGPTGTPGLWVATGTHREGLHCSPVIAAELAAGLAAEAEGAAGADLFTSADRPLTARFAPERALICEWTREEAVTEAAVHHHAVAVEAGMRPALMGRWPDRLREMYARHLRDTYAALPDGFVLPPHFAPAAYESGEELRKILEAHLQR</sequence>
<protein>
    <recommendedName>
        <fullName evidence="2">FAD dependent oxidoreductase domain-containing protein</fullName>
    </recommendedName>
</protein>
<dbReference type="Gene3D" id="3.30.9.10">
    <property type="entry name" value="D-Amino Acid Oxidase, subunit A, domain 2"/>
    <property type="match status" value="1"/>
</dbReference>
<dbReference type="Pfam" id="PF01266">
    <property type="entry name" value="DAO"/>
    <property type="match status" value="1"/>
</dbReference>
<keyword evidence="4" id="KW-1185">Reference proteome</keyword>
<evidence type="ECO:0000313" key="3">
    <source>
        <dbReference type="EMBL" id="EST24231.1"/>
    </source>
</evidence>
<dbReference type="InterPro" id="IPR036188">
    <property type="entry name" value="FAD/NAD-bd_sf"/>
</dbReference>
<dbReference type="STRING" id="1352936.M878_31615"/>
<dbReference type="EMBL" id="AWQX01000269">
    <property type="protein sequence ID" value="EST24231.1"/>
    <property type="molecule type" value="Genomic_DNA"/>
</dbReference>
<dbReference type="GO" id="GO:0005737">
    <property type="term" value="C:cytoplasm"/>
    <property type="evidence" value="ECO:0007669"/>
    <property type="project" value="TreeGrafter"/>
</dbReference>
<accession>V6JYN5</accession>
<dbReference type="PANTHER" id="PTHR13847:SF289">
    <property type="entry name" value="GLYCINE OXIDASE"/>
    <property type="match status" value="1"/>
</dbReference>
<feature type="domain" description="FAD dependent oxidoreductase" evidence="2">
    <location>
        <begin position="2"/>
        <end position="287"/>
    </location>
</feature>
<dbReference type="RefSeq" id="WP_023551020.1">
    <property type="nucleotide sequence ID" value="NZ_CM002285.1"/>
</dbReference>
<proteinExistence type="predicted"/>
<dbReference type="OrthoDB" id="9806257at2"/>
<dbReference type="HOGENOM" id="CLU_044460_0_0_11"/>
<keyword evidence="1" id="KW-0560">Oxidoreductase</keyword>
<name>V6JYN5_STRRC</name>
<dbReference type="Gene3D" id="3.50.50.60">
    <property type="entry name" value="FAD/NAD(P)-binding domain"/>
    <property type="match status" value="1"/>
</dbReference>
<evidence type="ECO:0000256" key="1">
    <source>
        <dbReference type="ARBA" id="ARBA00023002"/>
    </source>
</evidence>
<dbReference type="InterPro" id="IPR006076">
    <property type="entry name" value="FAD-dep_OxRdtase"/>
</dbReference>
<dbReference type="PANTHER" id="PTHR13847">
    <property type="entry name" value="SARCOSINE DEHYDROGENASE-RELATED"/>
    <property type="match status" value="1"/>
</dbReference>
<dbReference type="AlphaFoldDB" id="V6JYN5"/>
<gene>
    <name evidence="3" type="ORF">M878_31615</name>
</gene>
<dbReference type="SUPFAM" id="SSF51905">
    <property type="entry name" value="FAD/NAD(P)-binding domain"/>
    <property type="match status" value="1"/>
</dbReference>
<evidence type="ECO:0000259" key="2">
    <source>
        <dbReference type="Pfam" id="PF01266"/>
    </source>
</evidence>
<reference evidence="3 4" key="1">
    <citation type="journal article" date="2014" name="Genome Announc.">
        <title>Draft Genome Sequence of Streptomyces roseochromogenes subsp. oscitans DS 12.976, Producer of the Aminocoumarin Antibiotic Clorobiocin.</title>
        <authorList>
            <person name="Ruckert C."/>
            <person name="Kalinowski J."/>
            <person name="Heide L."/>
            <person name="Apel A.K."/>
        </authorList>
    </citation>
    <scope>NUCLEOTIDE SEQUENCE [LARGE SCALE GENOMIC DNA]</scope>
    <source>
        <strain evidence="3 4">DS 12.976</strain>
    </source>
</reference>
<dbReference type="Proteomes" id="UP000017984">
    <property type="component" value="Chromosome"/>
</dbReference>
<dbReference type="PATRIC" id="fig|1352936.5.peg.6587"/>
<evidence type="ECO:0000313" key="4">
    <source>
        <dbReference type="Proteomes" id="UP000017984"/>
    </source>
</evidence>
<dbReference type="GO" id="GO:0016491">
    <property type="term" value="F:oxidoreductase activity"/>
    <property type="evidence" value="ECO:0007669"/>
    <property type="project" value="UniProtKB-KW"/>
</dbReference>
<organism evidence="3 4">
    <name type="scientific">Streptomyces roseochromogenus subsp. oscitans DS 12.976</name>
    <dbReference type="NCBI Taxonomy" id="1352936"/>
    <lineage>
        <taxon>Bacteria</taxon>
        <taxon>Bacillati</taxon>
        <taxon>Actinomycetota</taxon>
        <taxon>Actinomycetes</taxon>
        <taxon>Kitasatosporales</taxon>
        <taxon>Streptomycetaceae</taxon>
        <taxon>Streptomyces</taxon>
    </lineage>
</organism>